<comment type="caution">
    <text evidence="2">The sequence shown here is derived from an EMBL/GenBank/DDBJ whole genome shotgun (WGS) entry which is preliminary data.</text>
</comment>
<protein>
    <submittedName>
        <fullName evidence="2">Uncharacterized protein</fullName>
    </submittedName>
</protein>
<feature type="region of interest" description="Disordered" evidence="1">
    <location>
        <begin position="1"/>
        <end position="34"/>
    </location>
</feature>
<reference evidence="2" key="1">
    <citation type="journal article" date="2015" name="Nature">
        <title>Complex archaea that bridge the gap between prokaryotes and eukaryotes.</title>
        <authorList>
            <person name="Spang A."/>
            <person name="Saw J.H."/>
            <person name="Jorgensen S.L."/>
            <person name="Zaremba-Niedzwiedzka K."/>
            <person name="Martijn J."/>
            <person name="Lind A.E."/>
            <person name="van Eijk R."/>
            <person name="Schleper C."/>
            <person name="Guy L."/>
            <person name="Ettema T.J."/>
        </authorList>
    </citation>
    <scope>NUCLEOTIDE SEQUENCE</scope>
</reference>
<dbReference type="EMBL" id="LAZR01018298">
    <property type="protein sequence ID" value="KKL96922.1"/>
    <property type="molecule type" value="Genomic_DNA"/>
</dbReference>
<feature type="region of interest" description="Disordered" evidence="1">
    <location>
        <begin position="87"/>
        <end position="131"/>
    </location>
</feature>
<dbReference type="AlphaFoldDB" id="A0A0F9JD17"/>
<sequence length="268" mass="28859">MSDKCSEGVKGCPCRTSHKHAKGKRPDAAPPKEVMLELRPIDAGYHYEREKEVVALARARKKLNEAMTPPKEVMPNEPLQRMPMREVQPSTDVNGAPSEPPPSDAAPWVGPTPRGNSGPAAPPKERCENHSVSGVVAGQQCGLEKSHHGPCFYTGECSVNEMTPGYWLPRWGKRPTVAAPEITQVEDVSCVDCGTSVPRLGGGITYLRSVPCPDGLPGCLAGHGEPLCRNCAYSKDPPSDTAPVAVGCENCKTLEQWVHDLQSGMFIN</sequence>
<organism evidence="2">
    <name type="scientific">marine sediment metagenome</name>
    <dbReference type="NCBI Taxonomy" id="412755"/>
    <lineage>
        <taxon>unclassified sequences</taxon>
        <taxon>metagenomes</taxon>
        <taxon>ecological metagenomes</taxon>
    </lineage>
</organism>
<evidence type="ECO:0000313" key="2">
    <source>
        <dbReference type="EMBL" id="KKL96922.1"/>
    </source>
</evidence>
<gene>
    <name evidence="2" type="ORF">LCGC14_1839580</name>
</gene>
<evidence type="ECO:0000256" key="1">
    <source>
        <dbReference type="SAM" id="MobiDB-lite"/>
    </source>
</evidence>
<name>A0A0F9JD17_9ZZZZ</name>
<proteinExistence type="predicted"/>
<accession>A0A0F9JD17</accession>
<feature type="non-terminal residue" evidence="2">
    <location>
        <position position="268"/>
    </location>
</feature>